<dbReference type="AlphaFoldDB" id="A0A1U6HLM8"/>
<name>A0A1U6HLM8_9SPHN</name>
<proteinExistence type="predicted"/>
<feature type="domain" description="PilZ" evidence="1">
    <location>
        <begin position="9"/>
        <end position="94"/>
    </location>
</feature>
<dbReference type="InterPro" id="IPR009875">
    <property type="entry name" value="PilZ_domain"/>
</dbReference>
<reference evidence="3" key="1">
    <citation type="submission" date="2017-02" db="EMBL/GenBank/DDBJ databases">
        <authorList>
            <person name="Varghese N."/>
            <person name="Submissions S."/>
        </authorList>
    </citation>
    <scope>NUCLEOTIDE SEQUENCE [LARGE SCALE GENOMIC DNA]</scope>
    <source>
        <strain evidence="3">SM117</strain>
    </source>
</reference>
<dbReference type="EMBL" id="FVZE01000002">
    <property type="protein sequence ID" value="SLJ96662.1"/>
    <property type="molecule type" value="Genomic_DNA"/>
</dbReference>
<dbReference type="Pfam" id="PF07238">
    <property type="entry name" value="PilZ"/>
    <property type="match status" value="1"/>
</dbReference>
<gene>
    <name evidence="2" type="ORF">SAMN06295987_102713</name>
</gene>
<organism evidence="2 3">
    <name type="scientific">Novosphingobium mathurense</name>
    <dbReference type="NCBI Taxonomy" id="428990"/>
    <lineage>
        <taxon>Bacteria</taxon>
        <taxon>Pseudomonadati</taxon>
        <taxon>Pseudomonadota</taxon>
        <taxon>Alphaproteobacteria</taxon>
        <taxon>Sphingomonadales</taxon>
        <taxon>Sphingomonadaceae</taxon>
        <taxon>Novosphingobium</taxon>
    </lineage>
</organism>
<protein>
    <submittedName>
        <fullName evidence="2">PilZ domain-containing protein</fullName>
    </submittedName>
</protein>
<dbReference type="SUPFAM" id="SSF141371">
    <property type="entry name" value="PilZ domain-like"/>
    <property type="match status" value="1"/>
</dbReference>
<evidence type="ECO:0000313" key="2">
    <source>
        <dbReference type="EMBL" id="SLJ96662.1"/>
    </source>
</evidence>
<dbReference type="RefSeq" id="WP_054944383.1">
    <property type="nucleotide sequence ID" value="NZ_FVZE01000002.1"/>
</dbReference>
<dbReference type="GO" id="GO:0035438">
    <property type="term" value="F:cyclic-di-GMP binding"/>
    <property type="evidence" value="ECO:0007669"/>
    <property type="project" value="InterPro"/>
</dbReference>
<keyword evidence="3" id="KW-1185">Reference proteome</keyword>
<dbReference type="Proteomes" id="UP000190989">
    <property type="component" value="Unassembled WGS sequence"/>
</dbReference>
<evidence type="ECO:0000259" key="1">
    <source>
        <dbReference type="Pfam" id="PF07238"/>
    </source>
</evidence>
<accession>A0A1U6HLM8</accession>
<sequence length="118" mass="13201">MDQGDRASRQAERLSVMVPAVCRLRNGFRDQVMVYDISTGGCRIKSCAVNLRVGDIVVVRPEMLEGLGGEVRWVIGREAGIRFVQPLYAPVVEHLHRNHRTFLTSVRNSASPPLRMTA</sequence>
<evidence type="ECO:0000313" key="3">
    <source>
        <dbReference type="Proteomes" id="UP000190989"/>
    </source>
</evidence>
<dbReference type="Gene3D" id="2.40.10.220">
    <property type="entry name" value="predicted glycosyltransferase like domains"/>
    <property type="match status" value="1"/>
</dbReference>